<comment type="caution">
    <text evidence="2">The sequence shown here is derived from an EMBL/GenBank/DDBJ whole genome shotgun (WGS) entry which is preliminary data.</text>
</comment>
<name>A0A9J5XHV1_SOLCO</name>
<accession>A0A9J5XHV1</accession>
<dbReference type="Proteomes" id="UP000824120">
    <property type="component" value="Chromosome 9"/>
</dbReference>
<feature type="compositionally biased region" description="Polar residues" evidence="1">
    <location>
        <begin position="57"/>
        <end position="67"/>
    </location>
</feature>
<organism evidence="2 3">
    <name type="scientific">Solanum commersonii</name>
    <name type="common">Commerson's wild potato</name>
    <name type="synonym">Commerson's nightshade</name>
    <dbReference type="NCBI Taxonomy" id="4109"/>
    <lineage>
        <taxon>Eukaryota</taxon>
        <taxon>Viridiplantae</taxon>
        <taxon>Streptophyta</taxon>
        <taxon>Embryophyta</taxon>
        <taxon>Tracheophyta</taxon>
        <taxon>Spermatophyta</taxon>
        <taxon>Magnoliopsida</taxon>
        <taxon>eudicotyledons</taxon>
        <taxon>Gunneridae</taxon>
        <taxon>Pentapetalae</taxon>
        <taxon>asterids</taxon>
        <taxon>lamiids</taxon>
        <taxon>Solanales</taxon>
        <taxon>Solanaceae</taxon>
        <taxon>Solanoideae</taxon>
        <taxon>Solaneae</taxon>
        <taxon>Solanum</taxon>
    </lineage>
</organism>
<gene>
    <name evidence="2" type="ORF">H5410_047692</name>
</gene>
<feature type="region of interest" description="Disordered" evidence="1">
    <location>
        <begin position="1"/>
        <end position="105"/>
    </location>
</feature>
<evidence type="ECO:0000313" key="2">
    <source>
        <dbReference type="EMBL" id="KAG5587258.1"/>
    </source>
</evidence>
<keyword evidence="3" id="KW-1185">Reference proteome</keyword>
<evidence type="ECO:0000256" key="1">
    <source>
        <dbReference type="SAM" id="MobiDB-lite"/>
    </source>
</evidence>
<feature type="compositionally biased region" description="Polar residues" evidence="1">
    <location>
        <begin position="1"/>
        <end position="15"/>
    </location>
</feature>
<dbReference type="AlphaFoldDB" id="A0A9J5XHV1"/>
<protein>
    <submittedName>
        <fullName evidence="2">Uncharacterized protein</fullName>
    </submittedName>
</protein>
<sequence>MNTNEFTHVNETSFSRPDPMKINSDTPIIPEEVYERHYDNYQENEEVAIDEKDLDDTPTSPDLNSTKVPPPEDNPSVGTSRPPIVPTRDNVKNPKMSMPQVGPHGSVKHELGLDSSNKCEFVKYLEQGSNNITNDEDSAIGCGSDNGMTLQDRQRALPRPVVAYDQSIAELEKSFTGLYNY</sequence>
<feature type="compositionally biased region" description="Acidic residues" evidence="1">
    <location>
        <begin position="42"/>
        <end position="56"/>
    </location>
</feature>
<evidence type="ECO:0000313" key="3">
    <source>
        <dbReference type="Proteomes" id="UP000824120"/>
    </source>
</evidence>
<dbReference type="EMBL" id="JACXVP010000009">
    <property type="protein sequence ID" value="KAG5587258.1"/>
    <property type="molecule type" value="Genomic_DNA"/>
</dbReference>
<proteinExistence type="predicted"/>
<reference evidence="2 3" key="1">
    <citation type="submission" date="2020-09" db="EMBL/GenBank/DDBJ databases">
        <title>De no assembly of potato wild relative species, Solanum commersonii.</title>
        <authorList>
            <person name="Cho K."/>
        </authorList>
    </citation>
    <scope>NUCLEOTIDE SEQUENCE [LARGE SCALE GENOMIC DNA]</scope>
    <source>
        <strain evidence="2">LZ3.2</strain>
        <tissue evidence="2">Leaf</tissue>
    </source>
</reference>